<feature type="signal peptide" evidence="10">
    <location>
        <begin position="1"/>
        <end position="31"/>
    </location>
</feature>
<dbReference type="InterPro" id="IPR012910">
    <property type="entry name" value="Plug_dom"/>
</dbReference>
<dbReference type="OrthoDB" id="9815954at2"/>
<reference evidence="13 14" key="1">
    <citation type="submission" date="2019-08" db="EMBL/GenBank/DDBJ databases">
        <title>Draft genome analysis of Rheinheimera tangshanensis isolated from the roots of fresh rice plants (Oryza sativa).</title>
        <authorList>
            <person name="Yu Q."/>
            <person name="Qi Y."/>
            <person name="Zhang H."/>
            <person name="Pu J."/>
        </authorList>
    </citation>
    <scope>NUCLEOTIDE SEQUENCE [LARGE SCALE GENOMIC DNA]</scope>
    <source>
        <strain evidence="13 14">JA3-B52</strain>
    </source>
</reference>
<keyword evidence="4 8" id="KW-0812">Transmembrane</keyword>
<proteinExistence type="inferred from homology"/>
<evidence type="ECO:0000256" key="10">
    <source>
        <dbReference type="SAM" id="SignalP"/>
    </source>
</evidence>
<keyword evidence="10" id="KW-0732">Signal</keyword>
<evidence type="ECO:0000259" key="11">
    <source>
        <dbReference type="Pfam" id="PF00593"/>
    </source>
</evidence>
<evidence type="ECO:0000256" key="6">
    <source>
        <dbReference type="ARBA" id="ARBA00023136"/>
    </source>
</evidence>
<gene>
    <name evidence="13" type="ORF">FU839_18535</name>
</gene>
<evidence type="ECO:0000259" key="12">
    <source>
        <dbReference type="Pfam" id="PF07715"/>
    </source>
</evidence>
<evidence type="ECO:0000256" key="2">
    <source>
        <dbReference type="ARBA" id="ARBA00022448"/>
    </source>
</evidence>
<keyword evidence="6 8" id="KW-0472">Membrane</keyword>
<evidence type="ECO:0000256" key="9">
    <source>
        <dbReference type="RuleBase" id="RU003357"/>
    </source>
</evidence>
<organism evidence="13 14">
    <name type="scientific">Rheinheimera tangshanensis</name>
    <dbReference type="NCBI Taxonomy" id="400153"/>
    <lineage>
        <taxon>Bacteria</taxon>
        <taxon>Pseudomonadati</taxon>
        <taxon>Pseudomonadota</taxon>
        <taxon>Gammaproteobacteria</taxon>
        <taxon>Chromatiales</taxon>
        <taxon>Chromatiaceae</taxon>
        <taxon>Rheinheimera</taxon>
    </lineage>
</organism>
<dbReference type="InterPro" id="IPR039426">
    <property type="entry name" value="TonB-dep_rcpt-like"/>
</dbReference>
<dbReference type="PANTHER" id="PTHR47234">
    <property type="match status" value="1"/>
</dbReference>
<name>A0A5C8LPG8_9GAMM</name>
<sequence>MKKESIHYHPVAAAIKVALCGSLLISTSLLAQETTDAVAEKKAEDAAVEKIVVIGARGAPRSVGDSAVPVDVIGGEEFSKTGTSDMVSLMTAAVPSFNVSAQPINDASTLIRPANLRGLPPDSTLVLVNGKRRHRAAVITFLGSGISDGSQGPDISVIPSIALKQVEILRDGAAAQYGSDAIAGVINFRLKDAAEGGSFEVKSGQFYEGDGDLRQVSGNIGLPFTDNGFANISGEFKQADPTSRSVQRGDATASAAAGNPFIENPAQVWGSPEFKRDAKLFANLGLEVAKDREFYLFTNWAERDVEGGFYYRHPTTRSGVYSNDEGKNLLIGNLDESLGACPSVAAQNPDGSIRNHGAIQGDVDALPAHCFTYYGMLPGGFTPKFGGVITDTAIASGVKGELDSGWAFDASMSVGRSEVEFYIKNTLNASLGPDTPRAFSPGKYVQLEKAANLDFNKPFELDALPYPLNVAGGVEYRDETFEIYAGDAASFEVGPLASQGFGIGSNGFPGFKPEDAGSFNRYSYAAYTELGAEFSDSFRMDFALRFEDFEDFGDTTNGKVTARYQATDEIAFRSAVSTGFRAPTVGQSNVRNVTTSFSPAGLVDTATLPPTHPISIQKGGKPLTPEESKNFSIGTVLEVNDWYVTLDYFHIKVEDRISQTSSLDLTAEDIEALLALGVKDASSFTGVKYFTNDFDTTTQGLDLVANYSFDLWNGRTGLAFAYNWTDTAVDSYSSNISEAKVEQLERGLPKVRGSFTVNQNYGDWKGYVRINHFGSFYEDHLDSGVLTAVDGGLPIEVGSAITTDVEISYSINDSYEISVGAQNLFDEYPDEHEWQGVAGSKYPTTAVMGINGGFYYVRLNYNF</sequence>
<dbReference type="Gene3D" id="2.170.130.10">
    <property type="entry name" value="TonB-dependent receptor, plug domain"/>
    <property type="match status" value="1"/>
</dbReference>
<keyword evidence="3 8" id="KW-1134">Transmembrane beta strand</keyword>
<dbReference type="PROSITE" id="PS52016">
    <property type="entry name" value="TONB_DEPENDENT_REC_3"/>
    <property type="match status" value="1"/>
</dbReference>
<evidence type="ECO:0000256" key="3">
    <source>
        <dbReference type="ARBA" id="ARBA00022452"/>
    </source>
</evidence>
<evidence type="ECO:0000256" key="8">
    <source>
        <dbReference type="PROSITE-ProRule" id="PRU01360"/>
    </source>
</evidence>
<feature type="chain" id="PRO_5022764228" evidence="10">
    <location>
        <begin position="32"/>
        <end position="863"/>
    </location>
</feature>
<dbReference type="Proteomes" id="UP000321814">
    <property type="component" value="Unassembled WGS sequence"/>
</dbReference>
<evidence type="ECO:0000256" key="7">
    <source>
        <dbReference type="ARBA" id="ARBA00023237"/>
    </source>
</evidence>
<dbReference type="PANTHER" id="PTHR47234:SF3">
    <property type="entry name" value="SECRETIN_TONB SHORT N-TERMINAL DOMAIN-CONTAINING PROTEIN"/>
    <property type="match status" value="1"/>
</dbReference>
<dbReference type="SUPFAM" id="SSF56935">
    <property type="entry name" value="Porins"/>
    <property type="match status" value="1"/>
</dbReference>
<evidence type="ECO:0000256" key="1">
    <source>
        <dbReference type="ARBA" id="ARBA00004571"/>
    </source>
</evidence>
<protein>
    <submittedName>
        <fullName evidence="13">TonB-dependent receptor</fullName>
    </submittedName>
</protein>
<feature type="domain" description="TonB-dependent receptor plug" evidence="12">
    <location>
        <begin position="65"/>
        <end position="185"/>
    </location>
</feature>
<keyword evidence="5 9" id="KW-0798">TonB box</keyword>
<dbReference type="Pfam" id="PF00593">
    <property type="entry name" value="TonB_dep_Rec_b-barrel"/>
    <property type="match status" value="1"/>
</dbReference>
<evidence type="ECO:0000256" key="5">
    <source>
        <dbReference type="ARBA" id="ARBA00023077"/>
    </source>
</evidence>
<keyword evidence="14" id="KW-1185">Reference proteome</keyword>
<dbReference type="InterPro" id="IPR037066">
    <property type="entry name" value="Plug_dom_sf"/>
</dbReference>
<comment type="similarity">
    <text evidence="8 9">Belongs to the TonB-dependent receptor family.</text>
</comment>
<dbReference type="GO" id="GO:0009279">
    <property type="term" value="C:cell outer membrane"/>
    <property type="evidence" value="ECO:0007669"/>
    <property type="project" value="UniProtKB-SubCell"/>
</dbReference>
<dbReference type="Pfam" id="PF07715">
    <property type="entry name" value="Plug"/>
    <property type="match status" value="1"/>
</dbReference>
<dbReference type="RefSeq" id="WP_147905555.1">
    <property type="nucleotide sequence ID" value="NZ_BAAAGC010000004.1"/>
</dbReference>
<accession>A0A5C8LPG8</accession>
<keyword evidence="7 8" id="KW-0998">Cell outer membrane</keyword>
<evidence type="ECO:0000256" key="4">
    <source>
        <dbReference type="ARBA" id="ARBA00022692"/>
    </source>
</evidence>
<evidence type="ECO:0000313" key="14">
    <source>
        <dbReference type="Proteomes" id="UP000321814"/>
    </source>
</evidence>
<dbReference type="Gene3D" id="2.40.170.20">
    <property type="entry name" value="TonB-dependent receptor, beta-barrel domain"/>
    <property type="match status" value="1"/>
</dbReference>
<dbReference type="EMBL" id="VRLR01000023">
    <property type="protein sequence ID" value="TXK77200.1"/>
    <property type="molecule type" value="Genomic_DNA"/>
</dbReference>
<feature type="domain" description="TonB-dependent receptor-like beta-barrel" evidence="11">
    <location>
        <begin position="390"/>
        <end position="824"/>
    </location>
</feature>
<comment type="subcellular location">
    <subcellularLocation>
        <location evidence="1 8">Cell outer membrane</location>
        <topology evidence="1 8">Multi-pass membrane protein</topology>
    </subcellularLocation>
</comment>
<comment type="caution">
    <text evidence="13">The sequence shown here is derived from an EMBL/GenBank/DDBJ whole genome shotgun (WGS) entry which is preliminary data.</text>
</comment>
<keyword evidence="13" id="KW-0675">Receptor</keyword>
<evidence type="ECO:0000313" key="13">
    <source>
        <dbReference type="EMBL" id="TXK77200.1"/>
    </source>
</evidence>
<dbReference type="AlphaFoldDB" id="A0A5C8LPG8"/>
<keyword evidence="2 8" id="KW-0813">Transport</keyword>
<dbReference type="InterPro" id="IPR000531">
    <property type="entry name" value="Beta-barrel_TonB"/>
</dbReference>
<dbReference type="InterPro" id="IPR036942">
    <property type="entry name" value="Beta-barrel_TonB_sf"/>
</dbReference>